<reference evidence="8 9" key="1">
    <citation type="journal article" date="2020" name="Nature">
        <title>Isolation of an archaeon at the prokaryote-eukaryote interface.</title>
        <authorList>
            <person name="Imachi H."/>
            <person name="Nobu M.K."/>
            <person name="Nakahara N."/>
            <person name="Morono Y."/>
            <person name="Ogawara M."/>
            <person name="Takaki Y."/>
            <person name="Takano Y."/>
            <person name="Uematsu K."/>
            <person name="Ikuta T."/>
            <person name="Ito M."/>
            <person name="Matsui Y."/>
            <person name="Miyazaki M."/>
            <person name="Murata K."/>
            <person name="Saito Y."/>
            <person name="Sakai S."/>
            <person name="Song C."/>
            <person name="Tasumi E."/>
            <person name="Yamanaka Y."/>
            <person name="Yamaguchi T."/>
            <person name="Kamagata Y."/>
            <person name="Tamaki H."/>
            <person name="Takai K."/>
        </authorList>
    </citation>
    <scope>NUCLEOTIDE SEQUENCE [LARGE SCALE GENOMIC DNA]</scope>
    <source>
        <strain evidence="8 9">MK-D1</strain>
    </source>
</reference>
<dbReference type="AlphaFoldDB" id="A0A5B9DFC3"/>
<keyword evidence="3 8" id="KW-0032">Aminotransferase</keyword>
<comment type="similarity">
    <text evidence="2">Belongs to the class-IV pyridoxal-phosphate-dependent aminotransferase family.</text>
</comment>
<evidence type="ECO:0000256" key="4">
    <source>
        <dbReference type="ARBA" id="ARBA00022605"/>
    </source>
</evidence>
<dbReference type="KEGG" id="psyt:DSAG12_03672"/>
<keyword evidence="4" id="KW-0028">Amino-acid biosynthesis</keyword>
<dbReference type="PANTHER" id="PTHR11825">
    <property type="entry name" value="SUBGROUP IIII AMINOTRANSFERASE"/>
    <property type="match status" value="1"/>
</dbReference>
<gene>
    <name evidence="8" type="ORF">DSAG12_03672</name>
</gene>
<protein>
    <submittedName>
        <fullName evidence="8">Branched-chain amino acid aminotransferase</fullName>
        <ecNumber evidence="8">2.6.1.42</ecNumber>
    </submittedName>
</protein>
<evidence type="ECO:0000256" key="5">
    <source>
        <dbReference type="ARBA" id="ARBA00022679"/>
    </source>
</evidence>
<evidence type="ECO:0000313" key="8">
    <source>
        <dbReference type="EMBL" id="QEE17834.1"/>
    </source>
</evidence>
<dbReference type="GO" id="GO:0004084">
    <property type="term" value="F:branched-chain-amino-acid transaminase activity"/>
    <property type="evidence" value="ECO:0007669"/>
    <property type="project" value="InterPro"/>
</dbReference>
<dbReference type="PANTHER" id="PTHR11825:SF44">
    <property type="entry name" value="BRANCHED-CHAIN-AMINO-ACID AMINOTRANSFERASE"/>
    <property type="match status" value="1"/>
</dbReference>
<dbReference type="OrthoDB" id="6469at2157"/>
<dbReference type="InterPro" id="IPR043131">
    <property type="entry name" value="BCAT-like_N"/>
</dbReference>
<comment type="cofactor">
    <cofactor evidence="1">
        <name>pyridoxal 5'-phosphate</name>
        <dbReference type="ChEBI" id="CHEBI:597326"/>
    </cofactor>
</comment>
<sequence>MEIEIIKAKNLKEIPKDYSKLRFGKNFTDHMLIMEYKKSQGGWGPAKIIPYGNLSLDPAASVLHYGQEIFEGMKCYGHEDGTIDLFRPDMNFKRMNNSAEKMCMPKLDIDYIINALKELLKLEKAWVPKEKGTALYIRPTMIASQPFLGVHSADEYLFYIILSPVGAYFKNGFKPVKIAVETFHVRACPGGIGDAKTGGNYAASLKASTDAEKKGFSQVLWLDAKEMKYASEIGAMNVSFVINNEVITPELDGAILPGITRNSVIEICKKKGIKITERKISIDEIIQALKDGTLSEMFGMGTAAVIAPIGSIYYQDQEYILNDFKVGPLSQQLFDEITGIQSGLVKDHFGWVDKV</sequence>
<dbReference type="GO" id="GO:0008652">
    <property type="term" value="P:amino acid biosynthetic process"/>
    <property type="evidence" value="ECO:0007669"/>
    <property type="project" value="UniProtKB-KW"/>
</dbReference>
<dbReference type="NCBIfam" id="TIGR01123">
    <property type="entry name" value="ilvE_II"/>
    <property type="match status" value="1"/>
</dbReference>
<dbReference type="InterPro" id="IPR043132">
    <property type="entry name" value="BCAT-like_C"/>
</dbReference>
<evidence type="ECO:0000313" key="9">
    <source>
        <dbReference type="Proteomes" id="UP000321408"/>
    </source>
</evidence>
<accession>A0A5B9DFC3</accession>
<name>A0A5B9DFC3_9ARCH</name>
<keyword evidence="5 8" id="KW-0808">Transferase</keyword>
<dbReference type="CDD" id="cd01557">
    <property type="entry name" value="BCAT_beta_family"/>
    <property type="match status" value="1"/>
</dbReference>
<evidence type="ECO:0000256" key="7">
    <source>
        <dbReference type="ARBA" id="ARBA00023304"/>
    </source>
</evidence>
<evidence type="ECO:0000256" key="6">
    <source>
        <dbReference type="ARBA" id="ARBA00022898"/>
    </source>
</evidence>
<reference evidence="8 9" key="2">
    <citation type="journal article" date="2024" name="Int. J. Syst. Evol. Microbiol.">
        <title>Promethearchaeum syntrophicum gen. nov., sp. nov., an anaerobic, obligately syntrophic archaeon, the first isolate of the lineage 'Asgard' archaea, and proposal of the new archaeal phylum Promethearchaeota phyl. nov. and kingdom Promethearchaeati regn. nov.</title>
        <authorList>
            <person name="Imachi H."/>
            <person name="Nobu M.K."/>
            <person name="Kato S."/>
            <person name="Takaki Y."/>
            <person name="Miyazaki M."/>
            <person name="Miyata M."/>
            <person name="Ogawara M."/>
            <person name="Saito Y."/>
            <person name="Sakai S."/>
            <person name="Tahara Y.O."/>
            <person name="Takano Y."/>
            <person name="Tasumi E."/>
            <person name="Uematsu K."/>
            <person name="Yoshimura T."/>
            <person name="Itoh T."/>
            <person name="Ohkuma M."/>
            <person name="Takai K."/>
        </authorList>
    </citation>
    <scope>NUCLEOTIDE SEQUENCE [LARGE SCALE GENOMIC DNA]</scope>
    <source>
        <strain evidence="8 9">MK-D1</strain>
    </source>
</reference>
<dbReference type="Gene3D" id="3.30.470.10">
    <property type="match status" value="1"/>
</dbReference>
<dbReference type="GeneID" id="41331640"/>
<dbReference type="InterPro" id="IPR001544">
    <property type="entry name" value="Aminotrans_IV"/>
</dbReference>
<organism evidence="8 9">
    <name type="scientific">Promethearchaeum syntrophicum</name>
    <dbReference type="NCBI Taxonomy" id="2594042"/>
    <lineage>
        <taxon>Archaea</taxon>
        <taxon>Promethearchaeati</taxon>
        <taxon>Promethearchaeota</taxon>
        <taxon>Promethearchaeia</taxon>
        <taxon>Promethearchaeales</taxon>
        <taxon>Promethearchaeaceae</taxon>
        <taxon>Promethearchaeum</taxon>
    </lineage>
</organism>
<evidence type="ECO:0000256" key="2">
    <source>
        <dbReference type="ARBA" id="ARBA00009320"/>
    </source>
</evidence>
<dbReference type="GO" id="GO:0009082">
    <property type="term" value="P:branched-chain amino acid biosynthetic process"/>
    <property type="evidence" value="ECO:0007669"/>
    <property type="project" value="UniProtKB-KW"/>
</dbReference>
<dbReference type="SUPFAM" id="SSF56752">
    <property type="entry name" value="D-aminoacid aminotransferase-like PLP-dependent enzymes"/>
    <property type="match status" value="1"/>
</dbReference>
<dbReference type="Pfam" id="PF01063">
    <property type="entry name" value="Aminotran_4"/>
    <property type="match status" value="1"/>
</dbReference>
<evidence type="ECO:0000256" key="1">
    <source>
        <dbReference type="ARBA" id="ARBA00001933"/>
    </source>
</evidence>
<proteinExistence type="inferred from homology"/>
<dbReference type="EC" id="2.6.1.42" evidence="8"/>
<dbReference type="InterPro" id="IPR005786">
    <property type="entry name" value="B_amino_transII"/>
</dbReference>
<dbReference type="RefSeq" id="WP_147664719.1">
    <property type="nucleotide sequence ID" value="NZ_CP042905.2"/>
</dbReference>
<dbReference type="EMBL" id="CP042905">
    <property type="protein sequence ID" value="QEE17834.1"/>
    <property type="molecule type" value="Genomic_DNA"/>
</dbReference>
<dbReference type="Gene3D" id="3.20.10.10">
    <property type="entry name" value="D-amino Acid Aminotransferase, subunit A, domain 2"/>
    <property type="match status" value="1"/>
</dbReference>
<keyword evidence="6" id="KW-0663">Pyridoxal phosphate</keyword>
<keyword evidence="9" id="KW-1185">Reference proteome</keyword>
<dbReference type="InterPro" id="IPR033939">
    <property type="entry name" value="BCAT_family"/>
</dbReference>
<dbReference type="Proteomes" id="UP000321408">
    <property type="component" value="Chromosome"/>
</dbReference>
<keyword evidence="7" id="KW-0100">Branched-chain amino acid biosynthesis</keyword>
<evidence type="ECO:0000256" key="3">
    <source>
        <dbReference type="ARBA" id="ARBA00022576"/>
    </source>
</evidence>
<dbReference type="InterPro" id="IPR036038">
    <property type="entry name" value="Aminotransferase-like"/>
</dbReference>
<dbReference type="NCBIfam" id="NF009897">
    <property type="entry name" value="PRK13357.1"/>
    <property type="match status" value="1"/>
</dbReference>
<dbReference type="PIRSF" id="PIRSF006468">
    <property type="entry name" value="BCAT1"/>
    <property type="match status" value="1"/>
</dbReference>